<feature type="domain" description="Methyltransferase small" evidence="6">
    <location>
        <begin position="111"/>
        <end position="205"/>
    </location>
</feature>
<dbReference type="InterPro" id="IPR019874">
    <property type="entry name" value="RF_methyltr_PrmC"/>
</dbReference>
<keyword evidence="4" id="KW-0949">S-adenosyl-L-methionine</keyword>
<organism evidence="7 8">
    <name type="scientific">Candidatus Liberibacter asiaticus str. gxpsy</name>
    <dbReference type="NCBI Taxonomy" id="1174529"/>
    <lineage>
        <taxon>Bacteria</taxon>
        <taxon>Pseudomonadati</taxon>
        <taxon>Pseudomonadota</taxon>
        <taxon>Alphaproteobacteria</taxon>
        <taxon>Hyphomicrobiales</taxon>
        <taxon>Rhizobiaceae</taxon>
        <taxon>Liberibacter</taxon>
    </lineage>
</organism>
<dbReference type="CDD" id="cd02440">
    <property type="entry name" value="AdoMet_MTases"/>
    <property type="match status" value="1"/>
</dbReference>
<dbReference type="InterPro" id="IPR050320">
    <property type="entry name" value="N5-glutamine_MTase"/>
</dbReference>
<evidence type="ECO:0000313" key="8">
    <source>
        <dbReference type="Proteomes" id="UP000011820"/>
    </source>
</evidence>
<dbReference type="Proteomes" id="UP000011820">
    <property type="component" value="Chromosome"/>
</dbReference>
<keyword evidence="2" id="KW-0489">Methyltransferase</keyword>
<evidence type="ECO:0000256" key="1">
    <source>
        <dbReference type="ARBA" id="ARBA00012771"/>
    </source>
</evidence>
<dbReference type="EC" id="2.1.1.297" evidence="1"/>
<reference evidence="7 8" key="1">
    <citation type="journal article" date="2013" name="Genome Announc.">
        <title>Complete Genome Sequence of a Chinese Strain of 'Candidatus Liberibacter asiaticus'.</title>
        <authorList>
            <person name="Lin H."/>
            <person name="Han C.S."/>
            <person name="Liu B."/>
            <person name="Lou B."/>
            <person name="Bai X."/>
            <person name="Deng C."/>
            <person name="Civerolo E.L."/>
            <person name="Gupta G."/>
        </authorList>
    </citation>
    <scope>NUCLEOTIDE SEQUENCE [LARGE SCALE GENOMIC DNA]</scope>
    <source>
        <strain evidence="8">gxpsy</strain>
    </source>
</reference>
<keyword evidence="8" id="KW-1185">Reference proteome</keyword>
<evidence type="ECO:0000259" key="6">
    <source>
        <dbReference type="Pfam" id="PF05175"/>
    </source>
</evidence>
<dbReference type="EMBL" id="CP004005">
    <property type="protein sequence ID" value="AGH17112.1"/>
    <property type="molecule type" value="Genomic_DNA"/>
</dbReference>
<name>A0ABM5NGH0_LIBAS</name>
<comment type="catalytic activity">
    <reaction evidence="5">
        <text>L-glutaminyl-[peptide chain release factor] + S-adenosyl-L-methionine = N(5)-methyl-L-glutaminyl-[peptide chain release factor] + S-adenosyl-L-homocysteine + H(+)</text>
        <dbReference type="Rhea" id="RHEA:42896"/>
        <dbReference type="Rhea" id="RHEA-COMP:10271"/>
        <dbReference type="Rhea" id="RHEA-COMP:10272"/>
        <dbReference type="ChEBI" id="CHEBI:15378"/>
        <dbReference type="ChEBI" id="CHEBI:30011"/>
        <dbReference type="ChEBI" id="CHEBI:57856"/>
        <dbReference type="ChEBI" id="CHEBI:59789"/>
        <dbReference type="ChEBI" id="CHEBI:61891"/>
        <dbReference type="EC" id="2.1.1.297"/>
    </reaction>
</comment>
<dbReference type="NCBIfam" id="TIGR00536">
    <property type="entry name" value="hemK_fam"/>
    <property type="match status" value="1"/>
</dbReference>
<protein>
    <recommendedName>
        <fullName evidence="1">peptide chain release factor N(5)-glutamine methyltransferase</fullName>
        <ecNumber evidence="1">2.1.1.297</ecNumber>
    </recommendedName>
</protein>
<dbReference type="Pfam" id="PF05175">
    <property type="entry name" value="MTS"/>
    <property type="match status" value="1"/>
</dbReference>
<evidence type="ECO:0000256" key="2">
    <source>
        <dbReference type="ARBA" id="ARBA00022603"/>
    </source>
</evidence>
<dbReference type="PANTHER" id="PTHR18895:SF74">
    <property type="entry name" value="MTRF1L RELEASE FACTOR GLUTAMINE METHYLTRANSFERASE"/>
    <property type="match status" value="1"/>
</dbReference>
<dbReference type="InterPro" id="IPR007848">
    <property type="entry name" value="Small_mtfrase_dom"/>
</dbReference>
<dbReference type="PANTHER" id="PTHR18895">
    <property type="entry name" value="HEMK METHYLTRANSFERASE"/>
    <property type="match status" value="1"/>
</dbReference>
<accession>A0ABM5NGH0</accession>
<gene>
    <name evidence="7" type="ORF">WSI_03710</name>
</gene>
<evidence type="ECO:0000256" key="3">
    <source>
        <dbReference type="ARBA" id="ARBA00022679"/>
    </source>
</evidence>
<dbReference type="Gene3D" id="3.40.50.150">
    <property type="entry name" value="Vaccinia Virus protein VP39"/>
    <property type="match status" value="1"/>
</dbReference>
<evidence type="ECO:0000313" key="7">
    <source>
        <dbReference type="EMBL" id="AGH17112.1"/>
    </source>
</evidence>
<dbReference type="SUPFAM" id="SSF53335">
    <property type="entry name" value="S-adenosyl-L-methionine-dependent methyltransferases"/>
    <property type="match status" value="1"/>
</dbReference>
<dbReference type="PROSITE" id="PS00092">
    <property type="entry name" value="N6_MTASE"/>
    <property type="match status" value="1"/>
</dbReference>
<dbReference type="Gene3D" id="1.10.8.10">
    <property type="entry name" value="DNA helicase RuvA subunit, C-terminal domain"/>
    <property type="match status" value="1"/>
</dbReference>
<dbReference type="NCBIfam" id="TIGR03534">
    <property type="entry name" value="RF_mod_PrmC"/>
    <property type="match status" value="1"/>
</dbReference>
<sequence length="293" mass="32779">MSNLFLTQELPHTVAGFLSLIKCCFKRSGLQALRDSHSFLCRVTGLSSHQVIVDPDSVLDDRQRFFLTNAIVRSLKHESIHRILGWRDFYNVRLTLSSDTFEPRPETELLVDSALAFSLPRIEKRDVVRILDLGTGTGAVCLALLKESPFFKGVGVDISCKALEIAKSNAVTNGVSERFDTLQSDWFSSVEGLFDVIVSNPPYIESVIVDCLGLEVRDFDPRISLDGGIDGLSHYRTIADGVSRHLNKDGLCSVEIGYNQKVDVVRIFESRKLFLVNAFKDYGGNDRVLLFCR</sequence>
<dbReference type="GeneID" id="93077109"/>
<dbReference type="InterPro" id="IPR002052">
    <property type="entry name" value="DNA_methylase_N6_adenine_CS"/>
</dbReference>
<proteinExistence type="predicted"/>
<dbReference type="InterPro" id="IPR004556">
    <property type="entry name" value="HemK-like"/>
</dbReference>
<evidence type="ECO:0000256" key="4">
    <source>
        <dbReference type="ARBA" id="ARBA00022691"/>
    </source>
</evidence>
<dbReference type="RefSeq" id="WP_015452708.1">
    <property type="nucleotide sequence ID" value="NC_020549.1"/>
</dbReference>
<keyword evidence="3" id="KW-0808">Transferase</keyword>
<dbReference type="InterPro" id="IPR029063">
    <property type="entry name" value="SAM-dependent_MTases_sf"/>
</dbReference>
<evidence type="ECO:0000256" key="5">
    <source>
        <dbReference type="ARBA" id="ARBA00048391"/>
    </source>
</evidence>